<gene>
    <name evidence="14" type="ORF">FHS74_000920</name>
</gene>
<evidence type="ECO:0000256" key="3">
    <source>
        <dbReference type="ARBA" id="ARBA00004824"/>
    </source>
</evidence>
<dbReference type="GO" id="GO:0005829">
    <property type="term" value="C:cytosol"/>
    <property type="evidence" value="ECO:0007669"/>
    <property type="project" value="TreeGrafter"/>
</dbReference>
<evidence type="ECO:0000256" key="9">
    <source>
        <dbReference type="ARBA" id="ARBA00022898"/>
    </source>
</evidence>
<dbReference type="InterPro" id="IPR036038">
    <property type="entry name" value="Aminotransferase-like"/>
</dbReference>
<dbReference type="Gene3D" id="3.30.470.10">
    <property type="match status" value="1"/>
</dbReference>
<reference evidence="14 15" key="1">
    <citation type="submission" date="2020-08" db="EMBL/GenBank/DDBJ databases">
        <title>Genomic Encyclopedia of Type Strains, Phase IV (KMG-IV): sequencing the most valuable type-strain genomes for metagenomic binning, comparative biology and taxonomic classification.</title>
        <authorList>
            <person name="Goeker M."/>
        </authorList>
    </citation>
    <scope>NUCLEOTIDE SEQUENCE [LARGE SCALE GENOMIC DNA]</scope>
    <source>
        <strain evidence="14 15">DSM 22198</strain>
    </source>
</reference>
<comment type="caution">
    <text evidence="14">The sequence shown here is derived from an EMBL/GenBank/DDBJ whole genome shotgun (WGS) entry which is preliminary data.</text>
</comment>
<proteinExistence type="inferred from homology"/>
<dbReference type="InterPro" id="IPR001544">
    <property type="entry name" value="Aminotrans_IV"/>
</dbReference>
<keyword evidence="14" id="KW-0808">Transferase</keyword>
<accession>A0A7X0EDH7</accession>
<evidence type="ECO:0000256" key="4">
    <source>
        <dbReference type="ARBA" id="ARBA00004931"/>
    </source>
</evidence>
<evidence type="ECO:0000256" key="1">
    <source>
        <dbReference type="ARBA" id="ARBA00001933"/>
    </source>
</evidence>
<dbReference type="InterPro" id="IPR043132">
    <property type="entry name" value="BCAT-like_C"/>
</dbReference>
<dbReference type="InterPro" id="IPR043131">
    <property type="entry name" value="BCAT-like_N"/>
</dbReference>
<organism evidence="14 15">
    <name type="scientific">Nitrospirillum iridis</name>
    <dbReference type="NCBI Taxonomy" id="765888"/>
    <lineage>
        <taxon>Bacteria</taxon>
        <taxon>Pseudomonadati</taxon>
        <taxon>Pseudomonadota</taxon>
        <taxon>Alphaproteobacteria</taxon>
        <taxon>Rhodospirillales</taxon>
        <taxon>Azospirillaceae</taxon>
        <taxon>Nitrospirillum</taxon>
    </lineage>
</organism>
<dbReference type="AlphaFoldDB" id="A0A7X0EDH7"/>
<dbReference type="NCBIfam" id="NF005209">
    <property type="entry name" value="PRK06680.1"/>
    <property type="match status" value="1"/>
</dbReference>
<keyword evidence="15" id="KW-1185">Reference proteome</keyword>
<dbReference type="PANTHER" id="PTHR42743">
    <property type="entry name" value="AMINO-ACID AMINOTRANSFERASE"/>
    <property type="match status" value="1"/>
</dbReference>
<dbReference type="RefSeq" id="WP_184797869.1">
    <property type="nucleotide sequence ID" value="NZ_JACIIZ010000002.1"/>
</dbReference>
<comment type="similarity">
    <text evidence="6">Belongs to the class-IV pyridoxal-phosphate-dependent aminotransferase family.</text>
</comment>
<comment type="catalytic activity">
    <reaction evidence="13">
        <text>L-leucine + 2-oxoglutarate = 4-methyl-2-oxopentanoate + L-glutamate</text>
        <dbReference type="Rhea" id="RHEA:18321"/>
        <dbReference type="ChEBI" id="CHEBI:16810"/>
        <dbReference type="ChEBI" id="CHEBI:17865"/>
        <dbReference type="ChEBI" id="CHEBI:29985"/>
        <dbReference type="ChEBI" id="CHEBI:57427"/>
        <dbReference type="EC" id="2.6.1.42"/>
    </reaction>
</comment>
<evidence type="ECO:0000313" key="14">
    <source>
        <dbReference type="EMBL" id="MBB6250379.1"/>
    </source>
</evidence>
<keyword evidence="10" id="KW-0028">Amino-acid biosynthesis</keyword>
<evidence type="ECO:0000256" key="8">
    <source>
        <dbReference type="ARBA" id="ARBA00014472"/>
    </source>
</evidence>
<dbReference type="GO" id="GO:0008652">
    <property type="term" value="P:amino acid biosynthetic process"/>
    <property type="evidence" value="ECO:0007669"/>
    <property type="project" value="UniProtKB-ARBA"/>
</dbReference>
<keyword evidence="9" id="KW-0663">Pyridoxal phosphate</keyword>
<keyword evidence="14" id="KW-0032">Aminotransferase</keyword>
<dbReference type="EC" id="2.6.1.42" evidence="7"/>
<evidence type="ECO:0000256" key="5">
    <source>
        <dbReference type="ARBA" id="ARBA00005072"/>
    </source>
</evidence>
<dbReference type="SUPFAM" id="SSF56752">
    <property type="entry name" value="D-aminoacid aminotransferase-like PLP-dependent enzymes"/>
    <property type="match status" value="1"/>
</dbReference>
<dbReference type="GO" id="GO:0009082">
    <property type="term" value="P:branched-chain amino acid biosynthetic process"/>
    <property type="evidence" value="ECO:0007669"/>
    <property type="project" value="UniProtKB-KW"/>
</dbReference>
<comment type="catalytic activity">
    <reaction evidence="12">
        <text>L-isoleucine + 2-oxoglutarate = (S)-3-methyl-2-oxopentanoate + L-glutamate</text>
        <dbReference type="Rhea" id="RHEA:24801"/>
        <dbReference type="ChEBI" id="CHEBI:16810"/>
        <dbReference type="ChEBI" id="CHEBI:29985"/>
        <dbReference type="ChEBI" id="CHEBI:35146"/>
        <dbReference type="ChEBI" id="CHEBI:58045"/>
        <dbReference type="EC" id="2.6.1.42"/>
    </reaction>
</comment>
<dbReference type="CDD" id="cd01558">
    <property type="entry name" value="D-AAT_like"/>
    <property type="match status" value="1"/>
</dbReference>
<dbReference type="Proteomes" id="UP000539175">
    <property type="component" value="Unassembled WGS sequence"/>
</dbReference>
<protein>
    <recommendedName>
        <fullName evidence="8">Probable branched-chain-amino-acid aminotransferase</fullName>
        <ecNumber evidence="7">2.6.1.42</ecNumber>
    </recommendedName>
</protein>
<comment type="pathway">
    <text evidence="3">Amino-acid biosynthesis; L-isoleucine biosynthesis; L-isoleucine from 2-oxobutanoate: step 4/4.</text>
</comment>
<dbReference type="PANTHER" id="PTHR42743:SF11">
    <property type="entry name" value="AMINODEOXYCHORISMATE LYASE"/>
    <property type="match status" value="1"/>
</dbReference>
<dbReference type="FunFam" id="3.20.10.10:FF:000002">
    <property type="entry name" value="D-alanine aminotransferase"/>
    <property type="match status" value="1"/>
</dbReference>
<comment type="pathway">
    <text evidence="5">Amino-acid biosynthesis; L-leucine biosynthesis; L-leucine from 3-methyl-2-oxobutanoate: step 4/4.</text>
</comment>
<dbReference type="Gene3D" id="3.20.10.10">
    <property type="entry name" value="D-amino Acid Aminotransferase, subunit A, domain 2"/>
    <property type="match status" value="1"/>
</dbReference>
<comment type="cofactor">
    <cofactor evidence="1">
        <name>pyridoxal 5'-phosphate</name>
        <dbReference type="ChEBI" id="CHEBI:597326"/>
    </cofactor>
</comment>
<evidence type="ECO:0000256" key="10">
    <source>
        <dbReference type="ARBA" id="ARBA00023304"/>
    </source>
</evidence>
<evidence type="ECO:0000256" key="6">
    <source>
        <dbReference type="ARBA" id="ARBA00009320"/>
    </source>
</evidence>
<evidence type="ECO:0000313" key="15">
    <source>
        <dbReference type="Proteomes" id="UP000539175"/>
    </source>
</evidence>
<dbReference type="GO" id="GO:0004084">
    <property type="term" value="F:branched-chain-amino-acid transaminase activity"/>
    <property type="evidence" value="ECO:0007669"/>
    <property type="project" value="UniProtKB-EC"/>
</dbReference>
<sequence>MPRTAYVNGRYLPHGDAHVHIEDRGFQFADGVYEVVSIVNGVFADEDGHLARLARSLDELQLPWPMHPMSLRFVMREVARRNRVRNGLVYVQITRGQAPRDFRFPVDPAPTLVVTCRSTKFSAPQHLEKGVAVITIPDIRWTRRDIKSVALLPQVLGKQQAAEAGAFEAWQVDPDGTVTEGCSSNAWIVTRDGVLVTRAASNRILNGITRLSLLAEAQAAGIPFEERSFTVEEAYSAREALISSASTFCVPVTRIDGKPVGDGVPGPLGRHLRQAYMAHVGVADPVPHVGIADPVIAAPVVTRP</sequence>
<evidence type="ECO:0000256" key="11">
    <source>
        <dbReference type="ARBA" id="ARBA00048212"/>
    </source>
</evidence>
<evidence type="ECO:0000256" key="13">
    <source>
        <dbReference type="ARBA" id="ARBA00049229"/>
    </source>
</evidence>
<dbReference type="InterPro" id="IPR050571">
    <property type="entry name" value="Class-IV_PLP-Dep_Aminotrnsfr"/>
</dbReference>
<comment type="catalytic activity">
    <reaction evidence="11">
        <text>L-valine + 2-oxoglutarate = 3-methyl-2-oxobutanoate + L-glutamate</text>
        <dbReference type="Rhea" id="RHEA:24813"/>
        <dbReference type="ChEBI" id="CHEBI:11851"/>
        <dbReference type="ChEBI" id="CHEBI:16810"/>
        <dbReference type="ChEBI" id="CHEBI:29985"/>
        <dbReference type="ChEBI" id="CHEBI:57762"/>
        <dbReference type="EC" id="2.6.1.42"/>
    </reaction>
</comment>
<evidence type="ECO:0000256" key="7">
    <source>
        <dbReference type="ARBA" id="ARBA00013053"/>
    </source>
</evidence>
<keyword evidence="10" id="KW-0100">Branched-chain amino acid biosynthesis</keyword>
<dbReference type="Pfam" id="PF01063">
    <property type="entry name" value="Aminotran_4"/>
    <property type="match status" value="1"/>
</dbReference>
<comment type="pathway">
    <text evidence="4">Amino-acid biosynthesis; L-valine biosynthesis; L-valine from pyruvate: step 4/4.</text>
</comment>
<name>A0A7X0EDH7_9PROT</name>
<dbReference type="EMBL" id="JACIIZ010000002">
    <property type="protein sequence ID" value="MBB6250379.1"/>
    <property type="molecule type" value="Genomic_DNA"/>
</dbReference>
<comment type="function">
    <text evidence="2">Acts on leucine, isoleucine and valine.</text>
</comment>
<evidence type="ECO:0000256" key="12">
    <source>
        <dbReference type="ARBA" id="ARBA00048798"/>
    </source>
</evidence>
<evidence type="ECO:0000256" key="2">
    <source>
        <dbReference type="ARBA" id="ARBA00003109"/>
    </source>
</evidence>